<dbReference type="OrthoDB" id="9903636at2"/>
<proteinExistence type="predicted"/>
<sequence>MKKVLFFIVAATLIASCKSDEAKYEKELTANIKELTNIKNNIDHQIRVKDIDRSRYSLNFTSDSTDLHSGYFIYDEEVAKSMKELNIKSIRYDKTPCTLKKDYDTMYFQLDDVGVSKGRVVYFVFDSCGVAENVKNKKTYRKRVSENWSLYIDSNYPSSYIFR</sequence>
<evidence type="ECO:0000313" key="1">
    <source>
        <dbReference type="EMBL" id="PWG77986.1"/>
    </source>
</evidence>
<protein>
    <recommendedName>
        <fullName evidence="3">Lipoprotein</fullName>
    </recommendedName>
</protein>
<dbReference type="EMBL" id="QEAS01000044">
    <property type="protein sequence ID" value="PWG77986.1"/>
    <property type="molecule type" value="Genomic_DNA"/>
</dbReference>
<accession>A0A2U2P9B5</accession>
<dbReference type="PROSITE" id="PS51257">
    <property type="entry name" value="PROKAR_LIPOPROTEIN"/>
    <property type="match status" value="1"/>
</dbReference>
<dbReference type="AlphaFoldDB" id="A0A2U2P9B5"/>
<reference evidence="1 2" key="1">
    <citation type="submission" date="2018-04" db="EMBL/GenBank/DDBJ databases">
        <title>Pedobacter chongqingensis sp. nov., isolated from a rottenly hemp rope.</title>
        <authorList>
            <person name="Cai Y."/>
        </authorList>
    </citation>
    <scope>NUCLEOTIDE SEQUENCE [LARGE SCALE GENOMIC DNA]</scope>
    <source>
        <strain evidence="1 2">FJ4-8</strain>
    </source>
</reference>
<dbReference type="RefSeq" id="WP_146198866.1">
    <property type="nucleotide sequence ID" value="NZ_QEAS01000044.1"/>
</dbReference>
<organism evidence="1 2">
    <name type="scientific">Pararcticibacter amylolyticus</name>
    <dbReference type="NCBI Taxonomy" id="2173175"/>
    <lineage>
        <taxon>Bacteria</taxon>
        <taxon>Pseudomonadati</taxon>
        <taxon>Bacteroidota</taxon>
        <taxon>Sphingobacteriia</taxon>
        <taxon>Sphingobacteriales</taxon>
        <taxon>Sphingobacteriaceae</taxon>
        <taxon>Pararcticibacter</taxon>
    </lineage>
</organism>
<gene>
    <name evidence="1" type="ORF">DDR33_24625</name>
</gene>
<dbReference type="Proteomes" id="UP000245647">
    <property type="component" value="Unassembled WGS sequence"/>
</dbReference>
<comment type="caution">
    <text evidence="1">The sequence shown here is derived from an EMBL/GenBank/DDBJ whole genome shotgun (WGS) entry which is preliminary data.</text>
</comment>
<keyword evidence="2" id="KW-1185">Reference proteome</keyword>
<name>A0A2U2P9B5_9SPHI</name>
<evidence type="ECO:0008006" key="3">
    <source>
        <dbReference type="Google" id="ProtNLM"/>
    </source>
</evidence>
<evidence type="ECO:0000313" key="2">
    <source>
        <dbReference type="Proteomes" id="UP000245647"/>
    </source>
</evidence>